<dbReference type="EMBL" id="GBXM01083663">
    <property type="protein sequence ID" value="JAH24914.1"/>
    <property type="molecule type" value="Transcribed_RNA"/>
</dbReference>
<sequence length="19" mass="2411">MVREGGRERPTFKRKRRHN</sequence>
<organism evidence="1">
    <name type="scientific">Anguilla anguilla</name>
    <name type="common">European freshwater eel</name>
    <name type="synonym">Muraena anguilla</name>
    <dbReference type="NCBI Taxonomy" id="7936"/>
    <lineage>
        <taxon>Eukaryota</taxon>
        <taxon>Metazoa</taxon>
        <taxon>Chordata</taxon>
        <taxon>Craniata</taxon>
        <taxon>Vertebrata</taxon>
        <taxon>Euteleostomi</taxon>
        <taxon>Actinopterygii</taxon>
        <taxon>Neopterygii</taxon>
        <taxon>Teleostei</taxon>
        <taxon>Anguilliformes</taxon>
        <taxon>Anguillidae</taxon>
        <taxon>Anguilla</taxon>
    </lineage>
</organism>
<evidence type="ECO:0000313" key="1">
    <source>
        <dbReference type="EMBL" id="JAH24914.1"/>
    </source>
</evidence>
<name>A0A0E9R737_ANGAN</name>
<dbReference type="AlphaFoldDB" id="A0A0E9R737"/>
<reference evidence="1" key="1">
    <citation type="submission" date="2014-11" db="EMBL/GenBank/DDBJ databases">
        <authorList>
            <person name="Amaro Gonzalez C."/>
        </authorList>
    </citation>
    <scope>NUCLEOTIDE SEQUENCE</scope>
</reference>
<proteinExistence type="predicted"/>
<accession>A0A0E9R737</accession>
<reference evidence="1" key="2">
    <citation type="journal article" date="2015" name="Fish Shellfish Immunol.">
        <title>Early steps in the European eel (Anguilla anguilla)-Vibrio vulnificus interaction in the gills: Role of the RtxA13 toxin.</title>
        <authorList>
            <person name="Callol A."/>
            <person name="Pajuelo D."/>
            <person name="Ebbesson L."/>
            <person name="Teles M."/>
            <person name="MacKenzie S."/>
            <person name="Amaro C."/>
        </authorList>
    </citation>
    <scope>NUCLEOTIDE SEQUENCE</scope>
</reference>
<protein>
    <submittedName>
        <fullName evidence="1">Uncharacterized protein</fullName>
    </submittedName>
</protein>